<comment type="caution">
    <text evidence="1">The sequence shown here is derived from an EMBL/GenBank/DDBJ whole genome shotgun (WGS) entry which is preliminary data.</text>
</comment>
<name>A0ABS3TK85_9BACT</name>
<evidence type="ECO:0008006" key="3">
    <source>
        <dbReference type="Google" id="ProtNLM"/>
    </source>
</evidence>
<evidence type="ECO:0000313" key="2">
    <source>
        <dbReference type="Proteomes" id="UP000670527"/>
    </source>
</evidence>
<dbReference type="Proteomes" id="UP000670527">
    <property type="component" value="Unassembled WGS sequence"/>
</dbReference>
<dbReference type="EMBL" id="JAGETX010000025">
    <property type="protein sequence ID" value="MBO3273135.1"/>
    <property type="molecule type" value="Genomic_DNA"/>
</dbReference>
<protein>
    <recommendedName>
        <fullName evidence="3">Transposase IS701-like DDE domain-containing protein</fullName>
    </recommendedName>
</protein>
<keyword evidence="2" id="KW-1185">Reference proteome</keyword>
<sequence length="177" mass="19557">MKVTAQLYGQFLLSSQVTYTGTYLAEYLASLRYDNVQYFLKTRCFSQSQLWQQVWGEFVVSARGYVLFDDTVLDKSHSHKIELVRRQYSGNAHGIIPGIGLVSCVYVNPDTDNSGCSTTACSPSTSTVKTSTSTWWTCSRSCACAKCPTAPCSWTDGTPPRPYSSGSSKKRSCFTVT</sequence>
<accession>A0ABS3TK85</accession>
<organism evidence="1 2">
    <name type="scientific">Hymenobacter defluvii</name>
    <dbReference type="NCBI Taxonomy" id="2054411"/>
    <lineage>
        <taxon>Bacteria</taxon>
        <taxon>Pseudomonadati</taxon>
        <taxon>Bacteroidota</taxon>
        <taxon>Cytophagia</taxon>
        <taxon>Cytophagales</taxon>
        <taxon>Hymenobacteraceae</taxon>
        <taxon>Hymenobacter</taxon>
    </lineage>
</organism>
<proteinExistence type="predicted"/>
<gene>
    <name evidence="1" type="ORF">J4D97_20965</name>
</gene>
<evidence type="ECO:0000313" key="1">
    <source>
        <dbReference type="EMBL" id="MBO3273135.1"/>
    </source>
</evidence>
<reference evidence="1 2" key="1">
    <citation type="submission" date="2021-03" db="EMBL/GenBank/DDBJ databases">
        <authorList>
            <person name="Kim M.K."/>
        </authorList>
    </citation>
    <scope>NUCLEOTIDE SEQUENCE [LARGE SCALE GENOMIC DNA]</scope>
    <source>
        <strain evidence="1 2">BT507</strain>
    </source>
</reference>